<dbReference type="GO" id="GO:0009765">
    <property type="term" value="P:photosynthesis, light harvesting"/>
    <property type="evidence" value="ECO:0007669"/>
    <property type="project" value="InterPro"/>
</dbReference>
<comment type="subcellular location">
    <subcellularLocation>
        <location evidence="7">Plastid</location>
        <location evidence="7">Chloroplast thylakoid membrane</location>
    </subcellularLocation>
</comment>
<organism evidence="8 9">
    <name type="scientific">Haematococcus lacustris</name>
    <name type="common">Green alga</name>
    <name type="synonym">Haematococcus pluvialis</name>
    <dbReference type="NCBI Taxonomy" id="44745"/>
    <lineage>
        <taxon>Eukaryota</taxon>
        <taxon>Viridiplantae</taxon>
        <taxon>Chlorophyta</taxon>
        <taxon>core chlorophytes</taxon>
        <taxon>Chlorophyceae</taxon>
        <taxon>CS clade</taxon>
        <taxon>Chlamydomonadales</taxon>
        <taxon>Haematococcaceae</taxon>
        <taxon>Haematococcus</taxon>
    </lineage>
</organism>
<feature type="non-terminal residue" evidence="8">
    <location>
        <position position="214"/>
    </location>
</feature>
<gene>
    <name evidence="8" type="ORF">HaLaN_29513</name>
</gene>
<keyword evidence="2 7" id="KW-0150">Chloroplast</keyword>
<comment type="function">
    <text evidence="7">The light-harvesting complex (LHC) functions as a light receptor, it captures and delivers excitation energy to photosystems with which it is closely associated.</text>
</comment>
<sequence length="214" mass="24077">MPQRFPVLREVLIRRRTWPSRNLRNNEKSMRICGWVTLLKAKSCVQRRQAKAAMAAMTLSSQASSSAIAGKSRSPSIRSRVVQSASRSRVVAQAAADRKLWAPGVVAPEYLQGELAGDYGLDPLGLGADPKALRWYRQSELVHARWAMLGVLGVLVQEIAVPDVFWYDAGRPENLPGPFKNINMGGLLAWEFILMHFVEVRRWQDYRNFGSVNE</sequence>
<dbReference type="InterPro" id="IPR001344">
    <property type="entry name" value="Chloro_AB-bd_pln"/>
</dbReference>
<dbReference type="EMBL" id="BLLF01005029">
    <property type="protein sequence ID" value="GFH30626.1"/>
    <property type="molecule type" value="Genomic_DNA"/>
</dbReference>
<feature type="binding site" evidence="6">
    <location>
        <position position="140"/>
    </location>
    <ligand>
        <name>chlorophyll a</name>
        <dbReference type="ChEBI" id="CHEBI:58416"/>
        <label>3</label>
    </ligand>
</feature>
<name>A0A6A0AD42_HAELA</name>
<feature type="non-terminal residue" evidence="8">
    <location>
        <position position="1"/>
    </location>
</feature>
<dbReference type="Proteomes" id="UP000485058">
    <property type="component" value="Unassembled WGS sequence"/>
</dbReference>
<evidence type="ECO:0000256" key="1">
    <source>
        <dbReference type="ARBA" id="ARBA00022494"/>
    </source>
</evidence>
<keyword evidence="7" id="KW-0793">Thylakoid</keyword>
<comment type="similarity">
    <text evidence="7">Belongs to the light-harvesting chlorophyll a/b-binding (LHC) protein family.</text>
</comment>
<keyword evidence="4 7" id="KW-0934">Plastid</keyword>
<feature type="binding site" evidence="6">
    <location>
        <position position="143"/>
    </location>
    <ligand>
        <name>chlorophyll a</name>
        <dbReference type="ChEBI" id="CHEBI:58416"/>
        <label>1</label>
    </ligand>
</feature>
<evidence type="ECO:0000256" key="3">
    <source>
        <dbReference type="ARBA" id="ARBA00022531"/>
    </source>
</evidence>
<dbReference type="GO" id="GO:0009535">
    <property type="term" value="C:chloroplast thylakoid membrane"/>
    <property type="evidence" value="ECO:0007669"/>
    <property type="project" value="UniProtKB-SubCell"/>
</dbReference>
<protein>
    <recommendedName>
        <fullName evidence="7">Chlorophyll a-b binding protein, chloroplastic</fullName>
    </recommendedName>
</protein>
<dbReference type="PANTHER" id="PTHR21649">
    <property type="entry name" value="CHLOROPHYLL A/B BINDING PROTEIN"/>
    <property type="match status" value="1"/>
</dbReference>
<evidence type="ECO:0000313" key="8">
    <source>
        <dbReference type="EMBL" id="GFH30626.1"/>
    </source>
</evidence>
<comment type="caution">
    <text evidence="8">The sequence shown here is derived from an EMBL/GenBank/DDBJ whole genome shotgun (WGS) entry which is preliminary data.</text>
</comment>
<dbReference type="GO" id="GO:0016168">
    <property type="term" value="F:chlorophyll binding"/>
    <property type="evidence" value="ECO:0007669"/>
    <property type="project" value="UniProtKB-KW"/>
</dbReference>
<evidence type="ECO:0000256" key="2">
    <source>
        <dbReference type="ARBA" id="ARBA00022528"/>
    </source>
</evidence>
<dbReference type="GO" id="GO:0009522">
    <property type="term" value="C:photosystem I"/>
    <property type="evidence" value="ECO:0007669"/>
    <property type="project" value="UniProtKB-KW"/>
</dbReference>
<dbReference type="AlphaFoldDB" id="A0A6A0AD42"/>
<keyword evidence="7" id="KW-0604">Photosystem II</keyword>
<evidence type="ECO:0000256" key="7">
    <source>
        <dbReference type="RuleBase" id="RU363080"/>
    </source>
</evidence>
<evidence type="ECO:0000256" key="6">
    <source>
        <dbReference type="PIRSR" id="PIRSR601344-1"/>
    </source>
</evidence>
<keyword evidence="7" id="KW-0603">Photosystem I</keyword>
<accession>A0A6A0AD42</accession>
<dbReference type="InterPro" id="IPR022796">
    <property type="entry name" value="Chloroa_b-bind"/>
</dbReference>
<keyword evidence="3 7" id="KW-0602">Photosynthesis</keyword>
<evidence type="ECO:0000313" key="9">
    <source>
        <dbReference type="Proteomes" id="UP000485058"/>
    </source>
</evidence>
<keyword evidence="1 6" id="KW-0148">Chlorophyll</keyword>
<dbReference type="Gene3D" id="1.10.3460.10">
    <property type="entry name" value="Chlorophyll a/b binding protein domain"/>
    <property type="match status" value="1"/>
</dbReference>
<keyword evidence="5 7" id="KW-0157">Chromophore</keyword>
<dbReference type="SUPFAM" id="SSF103511">
    <property type="entry name" value="Chlorophyll a-b binding protein"/>
    <property type="match status" value="1"/>
</dbReference>
<dbReference type="GO" id="GO:0009523">
    <property type="term" value="C:photosystem II"/>
    <property type="evidence" value="ECO:0007669"/>
    <property type="project" value="UniProtKB-KW"/>
</dbReference>
<reference evidence="8 9" key="1">
    <citation type="submission" date="2020-02" db="EMBL/GenBank/DDBJ databases">
        <title>Draft genome sequence of Haematococcus lacustris strain NIES-144.</title>
        <authorList>
            <person name="Morimoto D."/>
            <person name="Nakagawa S."/>
            <person name="Yoshida T."/>
            <person name="Sawayama S."/>
        </authorList>
    </citation>
    <scope>NUCLEOTIDE SEQUENCE [LARGE SCALE GENOMIC DNA]</scope>
    <source>
        <strain evidence="8 9">NIES-144</strain>
    </source>
</reference>
<evidence type="ECO:0000256" key="5">
    <source>
        <dbReference type="ARBA" id="ARBA00022991"/>
    </source>
</evidence>
<feature type="binding site" description="axial binding residue" evidence="6">
    <location>
        <position position="145"/>
    </location>
    <ligand>
        <name>chlorophyll b</name>
        <dbReference type="ChEBI" id="CHEBI:61721"/>
        <label>1</label>
    </ligand>
    <ligandPart>
        <name>Mg</name>
        <dbReference type="ChEBI" id="CHEBI:25107"/>
    </ligandPart>
</feature>
<evidence type="ECO:0000256" key="4">
    <source>
        <dbReference type="ARBA" id="ARBA00022640"/>
    </source>
</evidence>
<dbReference type="Pfam" id="PF00504">
    <property type="entry name" value="Chloroa_b-bind"/>
    <property type="match status" value="1"/>
</dbReference>
<keyword evidence="9" id="KW-1185">Reference proteome</keyword>
<proteinExistence type="inferred from homology"/>